<proteinExistence type="predicted"/>
<organism evidence="1 2">
    <name type="scientific">Paenibacillus enshidis</name>
    <dbReference type="NCBI Taxonomy" id="1458439"/>
    <lineage>
        <taxon>Bacteria</taxon>
        <taxon>Bacillati</taxon>
        <taxon>Bacillota</taxon>
        <taxon>Bacilli</taxon>
        <taxon>Bacillales</taxon>
        <taxon>Paenibacillaceae</taxon>
        <taxon>Paenibacillus</taxon>
    </lineage>
</organism>
<evidence type="ECO:0000313" key="2">
    <source>
        <dbReference type="Proteomes" id="UP001580346"/>
    </source>
</evidence>
<accession>A0ABV5ATE5</accession>
<comment type="caution">
    <text evidence="1">The sequence shown here is derived from an EMBL/GenBank/DDBJ whole genome shotgun (WGS) entry which is preliminary data.</text>
</comment>
<protein>
    <recommendedName>
        <fullName evidence="3">DUF1232 domain-containing protein</fullName>
    </recommendedName>
</protein>
<dbReference type="RefSeq" id="WP_375355485.1">
    <property type="nucleotide sequence ID" value="NZ_JBHHMI010000008.1"/>
</dbReference>
<reference evidence="1 2" key="1">
    <citation type="submission" date="2024-09" db="EMBL/GenBank/DDBJ databases">
        <title>Paenibacillus zeirhizospherea sp. nov., isolated from surface of the maize (Zea mays) roots in a horticulture field, Hungary.</title>
        <authorList>
            <person name="Marton D."/>
            <person name="Farkas M."/>
            <person name="Bedics A."/>
            <person name="Toth E."/>
            <person name="Tancsics A."/>
            <person name="Boka K."/>
            <person name="Maroti G."/>
            <person name="Kriszt B."/>
            <person name="Cserhati M."/>
        </authorList>
    </citation>
    <scope>NUCLEOTIDE SEQUENCE [LARGE SCALE GENOMIC DNA]</scope>
    <source>
        <strain evidence="1 2">KCTC 33519</strain>
    </source>
</reference>
<gene>
    <name evidence="1" type="ORF">ACE41H_11940</name>
</gene>
<dbReference type="Proteomes" id="UP001580346">
    <property type="component" value="Unassembled WGS sequence"/>
</dbReference>
<sequence>MKWRKFWSLRQWEHVLRRLPRLLASPQVPLGDKLLFLVPALLYWVLPDIIIPIPFMPLDDIGVAMLLMNWFVTRTERKYPQLSEPGRIRLK</sequence>
<keyword evidence="2" id="KW-1185">Reference proteome</keyword>
<evidence type="ECO:0008006" key="3">
    <source>
        <dbReference type="Google" id="ProtNLM"/>
    </source>
</evidence>
<evidence type="ECO:0000313" key="1">
    <source>
        <dbReference type="EMBL" id="MFB5267487.1"/>
    </source>
</evidence>
<name>A0ABV5ATE5_9BACL</name>
<dbReference type="EMBL" id="JBHHMI010000008">
    <property type="protein sequence ID" value="MFB5267487.1"/>
    <property type="molecule type" value="Genomic_DNA"/>
</dbReference>